<sequence length="92" mass="9314">MQDERGTIHPRAIGNGEEIRPLPQPIHDEIPKRGSGSGAQTLAAAGAAGGENLAAAGSGETGTETVTALAHQFAGLISPLHGFFSADRAICL</sequence>
<dbReference type="Proteomes" id="UP000024900">
    <property type="component" value="Unassembled WGS sequence"/>
</dbReference>
<dbReference type="AlphaFoldDB" id="A0A837C4Z3"/>
<evidence type="ECO:0000256" key="1">
    <source>
        <dbReference type="SAM" id="MobiDB-lite"/>
    </source>
</evidence>
<feature type="region of interest" description="Disordered" evidence="1">
    <location>
        <begin position="1"/>
        <end position="44"/>
    </location>
</feature>
<reference evidence="2 3" key="1">
    <citation type="journal article" date="2014" name="BMC Genomics">
        <title>Comparative genomics of Bradyrhizobium japonicum CPAC 15 and Bradyrhizobium diazoefficiens CPAC 7: elite model strains for understanding symbiotic performance with soybean.</title>
        <authorList>
            <person name="Siqueira A.F."/>
            <person name="Ormeno-Orrillo E."/>
            <person name="Souza R.C."/>
            <person name="Rodrigues E.P."/>
            <person name="Almeida L.G."/>
            <person name="Barcellos F.G."/>
            <person name="Batista J.S."/>
            <person name="Nakatami A.S."/>
            <person name="Martinez-Romero E."/>
            <person name="Vasconcelos A.T."/>
            <person name="Hungria M."/>
        </authorList>
    </citation>
    <scope>NUCLEOTIDE SEQUENCE [LARGE SCALE GENOMIC DNA]</scope>
    <source>
        <strain evidence="2 3">SEMIA 5080</strain>
    </source>
</reference>
<comment type="caution">
    <text evidence="2">The sequence shown here is derived from an EMBL/GenBank/DDBJ whole genome shotgun (WGS) entry which is preliminary data.</text>
</comment>
<proteinExistence type="predicted"/>
<dbReference type="EMBL" id="ADOU02000008">
    <property type="protein sequence ID" value="KGJ64307.1"/>
    <property type="molecule type" value="Genomic_DNA"/>
</dbReference>
<gene>
    <name evidence="2" type="ORF">BJA5080_06108</name>
</gene>
<evidence type="ECO:0000313" key="2">
    <source>
        <dbReference type="EMBL" id="KGJ64307.1"/>
    </source>
</evidence>
<protein>
    <submittedName>
        <fullName evidence="2">Uncharacterized protein</fullName>
    </submittedName>
</protein>
<evidence type="ECO:0000313" key="3">
    <source>
        <dbReference type="Proteomes" id="UP000024900"/>
    </source>
</evidence>
<organism evidence="2 3">
    <name type="scientific">Bradyrhizobium diazoefficiens SEMIA 5080</name>
    <dbReference type="NCBI Taxonomy" id="754504"/>
    <lineage>
        <taxon>Bacteria</taxon>
        <taxon>Pseudomonadati</taxon>
        <taxon>Pseudomonadota</taxon>
        <taxon>Alphaproteobacteria</taxon>
        <taxon>Hyphomicrobiales</taxon>
        <taxon>Nitrobacteraceae</taxon>
        <taxon>Bradyrhizobium</taxon>
    </lineage>
</organism>
<accession>A0A837C4Z3</accession>
<name>A0A837C4Z3_9BRAD</name>